<evidence type="ECO:0000313" key="2">
    <source>
        <dbReference type="Proteomes" id="UP001642484"/>
    </source>
</evidence>
<dbReference type="EMBL" id="CAXAMN010020002">
    <property type="protein sequence ID" value="CAK9055535.1"/>
    <property type="molecule type" value="Genomic_DNA"/>
</dbReference>
<dbReference type="Proteomes" id="UP001642484">
    <property type="component" value="Unassembled WGS sequence"/>
</dbReference>
<organism evidence="1 2">
    <name type="scientific">Durusdinium trenchii</name>
    <dbReference type="NCBI Taxonomy" id="1381693"/>
    <lineage>
        <taxon>Eukaryota</taxon>
        <taxon>Sar</taxon>
        <taxon>Alveolata</taxon>
        <taxon>Dinophyceae</taxon>
        <taxon>Suessiales</taxon>
        <taxon>Symbiodiniaceae</taxon>
        <taxon>Durusdinium</taxon>
    </lineage>
</organism>
<gene>
    <name evidence="1" type="ORF">CCMP2556_LOCUS27626</name>
</gene>
<name>A0ABP0MZU1_9DINO</name>
<proteinExistence type="predicted"/>
<evidence type="ECO:0000313" key="1">
    <source>
        <dbReference type="EMBL" id="CAK9055535.1"/>
    </source>
</evidence>
<protein>
    <submittedName>
        <fullName evidence="1">Uncharacterized protein</fullName>
    </submittedName>
</protein>
<sequence length="582" mass="65301">MTHEPNLDVAQLVRDNNRQASKTGQLLGMKAQAVRNIMEHFDREARKLLIDYTVNVGHENTPWTDDNLSSKKCLPGFQFKSNAGPVWQARGKVKHQINSHRKIPANLRKKLDKKQMESLSEEAAFVVAVKAEVLQAMPVDPNALHTGWVELYENGDPGVVLEVQSAIMNRSCPNVSEIATLASIMNKHTGSTPLPSKAVMEMEKLEAETFALKMKQLDYDVQALRVSRAKRTSWQLQVHHAKLQYRVQTFNESIKGSRVITFANTDELIRSITAFMGEKTAQLKLDESGNAAQAGAAAFILGQSGRNVGMMLCPEFTYRKNELWLLEHAITKMLCHKGVSLDRSFTLQFQSKVDARDNVRPLNYRGRFLEGVSAKLKEKDFLWRNALLWKEGRTEYATQMLTKDMVAVEATLEDSSTGAVMAAPDSEEYLFGGARKVEQVGQNACEKLLQGMMKDLSLTGRSGVFVIDLNMSVGNMFEAFAALKSTWNMPTYYVGCTDDHGTAEWFDLHKQEWLARLHMDGSLTVPGFAKPAEECPADLLEKEPAPPRLNLLTPRQDLYPLIPDALMKDGCAHIKFYVYIIS</sequence>
<reference evidence="1 2" key="1">
    <citation type="submission" date="2024-02" db="EMBL/GenBank/DDBJ databases">
        <authorList>
            <person name="Chen Y."/>
            <person name="Shah S."/>
            <person name="Dougan E. K."/>
            <person name="Thang M."/>
            <person name="Chan C."/>
        </authorList>
    </citation>
    <scope>NUCLEOTIDE SEQUENCE [LARGE SCALE GENOMIC DNA]</scope>
</reference>
<comment type="caution">
    <text evidence="1">The sequence shown here is derived from an EMBL/GenBank/DDBJ whole genome shotgun (WGS) entry which is preliminary data.</text>
</comment>
<accession>A0ABP0MZU1</accession>
<keyword evidence="2" id="KW-1185">Reference proteome</keyword>